<dbReference type="GO" id="GO:0005811">
    <property type="term" value="C:lipid droplet"/>
    <property type="evidence" value="ECO:0007669"/>
    <property type="project" value="InterPro"/>
</dbReference>
<evidence type="ECO:0000313" key="2">
    <source>
        <dbReference type="Proteomes" id="UP000729402"/>
    </source>
</evidence>
<reference evidence="1" key="1">
    <citation type="journal article" date="2021" name="bioRxiv">
        <title>Whole Genome Assembly and Annotation of Northern Wild Rice, Zizania palustris L., Supports a Whole Genome Duplication in the Zizania Genus.</title>
        <authorList>
            <person name="Haas M."/>
            <person name="Kono T."/>
            <person name="Macchietto M."/>
            <person name="Millas R."/>
            <person name="McGilp L."/>
            <person name="Shao M."/>
            <person name="Duquette J."/>
            <person name="Hirsch C.N."/>
            <person name="Kimball J."/>
        </authorList>
    </citation>
    <scope>NUCLEOTIDE SEQUENCE</scope>
    <source>
        <tissue evidence="1">Fresh leaf tissue</tissue>
    </source>
</reference>
<dbReference type="AlphaFoldDB" id="A0A8J5WHC9"/>
<dbReference type="PANTHER" id="PTHR11764">
    <property type="entry name" value="TERPENE CYCLASE/MUTASE FAMILY MEMBER"/>
    <property type="match status" value="1"/>
</dbReference>
<name>A0A8J5WHC9_ZIZPA</name>
<gene>
    <name evidence="1" type="ORF">GUJ93_ZPchr0011g27230</name>
</gene>
<dbReference type="PANTHER" id="PTHR11764:SF88">
    <property type="entry name" value="ACHILLEOL B SYNTHASE"/>
    <property type="match status" value="1"/>
</dbReference>
<dbReference type="InterPro" id="IPR018333">
    <property type="entry name" value="Squalene_cyclase"/>
</dbReference>
<accession>A0A8J5WHC9</accession>
<comment type="caution">
    <text evidence="1">The sequence shown here is derived from an EMBL/GenBank/DDBJ whole genome shotgun (WGS) entry which is preliminary data.</text>
</comment>
<dbReference type="GO" id="GO:0016866">
    <property type="term" value="F:intramolecular transferase activity"/>
    <property type="evidence" value="ECO:0007669"/>
    <property type="project" value="InterPro"/>
</dbReference>
<protein>
    <submittedName>
        <fullName evidence="1">Uncharacterized protein</fullName>
    </submittedName>
</protein>
<dbReference type="OrthoDB" id="685449at2759"/>
<dbReference type="EMBL" id="JAAALK010000081">
    <property type="protein sequence ID" value="KAG8089626.1"/>
    <property type="molecule type" value="Genomic_DNA"/>
</dbReference>
<sequence length="115" mass="13685">MWRLKIAKECDSSDPLLRTSNGFLGRAVWEFDPDAGTPEELAVVERLRRDFTRRRFERKDIRNQPFLDQMIRPSRFKIMKILQKKLYYLPCEELLINFRLCKHTMDIGPVILVGS</sequence>
<dbReference type="GO" id="GO:0016104">
    <property type="term" value="P:triterpenoid biosynthetic process"/>
    <property type="evidence" value="ECO:0007669"/>
    <property type="project" value="InterPro"/>
</dbReference>
<reference evidence="1" key="2">
    <citation type="submission" date="2021-02" db="EMBL/GenBank/DDBJ databases">
        <authorList>
            <person name="Kimball J.A."/>
            <person name="Haas M.W."/>
            <person name="Macchietto M."/>
            <person name="Kono T."/>
            <person name="Duquette J."/>
            <person name="Shao M."/>
        </authorList>
    </citation>
    <scope>NUCLEOTIDE SEQUENCE</scope>
    <source>
        <tissue evidence="1">Fresh leaf tissue</tissue>
    </source>
</reference>
<proteinExistence type="predicted"/>
<dbReference type="Proteomes" id="UP000729402">
    <property type="component" value="Unassembled WGS sequence"/>
</dbReference>
<keyword evidence="2" id="KW-1185">Reference proteome</keyword>
<organism evidence="1 2">
    <name type="scientific">Zizania palustris</name>
    <name type="common">Northern wild rice</name>
    <dbReference type="NCBI Taxonomy" id="103762"/>
    <lineage>
        <taxon>Eukaryota</taxon>
        <taxon>Viridiplantae</taxon>
        <taxon>Streptophyta</taxon>
        <taxon>Embryophyta</taxon>
        <taxon>Tracheophyta</taxon>
        <taxon>Spermatophyta</taxon>
        <taxon>Magnoliopsida</taxon>
        <taxon>Liliopsida</taxon>
        <taxon>Poales</taxon>
        <taxon>Poaceae</taxon>
        <taxon>BOP clade</taxon>
        <taxon>Oryzoideae</taxon>
        <taxon>Oryzeae</taxon>
        <taxon>Zizaniinae</taxon>
        <taxon>Zizania</taxon>
    </lineage>
</organism>
<evidence type="ECO:0000313" key="1">
    <source>
        <dbReference type="EMBL" id="KAG8089626.1"/>
    </source>
</evidence>